<dbReference type="Proteomes" id="UP001148629">
    <property type="component" value="Unassembled WGS sequence"/>
</dbReference>
<dbReference type="EMBL" id="JANRMS010001389">
    <property type="protein sequence ID" value="KAJ3528590.1"/>
    <property type="molecule type" value="Genomic_DNA"/>
</dbReference>
<keyword evidence="2" id="KW-1185">Reference proteome</keyword>
<gene>
    <name evidence="1" type="ORF">NM208_g10130</name>
</gene>
<evidence type="ECO:0000313" key="1">
    <source>
        <dbReference type="EMBL" id="KAJ3528590.1"/>
    </source>
</evidence>
<proteinExistence type="predicted"/>
<accession>A0ACC1RYY9</accession>
<name>A0ACC1RYY9_9HYPO</name>
<protein>
    <submittedName>
        <fullName evidence="1">Uncharacterized protein</fullName>
    </submittedName>
</protein>
<reference evidence="1" key="1">
    <citation type="submission" date="2022-08" db="EMBL/GenBank/DDBJ databases">
        <title>Genome Sequence of Fusarium decemcellulare.</title>
        <authorList>
            <person name="Buettner E."/>
        </authorList>
    </citation>
    <scope>NUCLEOTIDE SEQUENCE</scope>
    <source>
        <strain evidence="1">Babe19</strain>
    </source>
</reference>
<organism evidence="1 2">
    <name type="scientific">Fusarium decemcellulare</name>
    <dbReference type="NCBI Taxonomy" id="57161"/>
    <lineage>
        <taxon>Eukaryota</taxon>
        <taxon>Fungi</taxon>
        <taxon>Dikarya</taxon>
        <taxon>Ascomycota</taxon>
        <taxon>Pezizomycotina</taxon>
        <taxon>Sordariomycetes</taxon>
        <taxon>Hypocreomycetidae</taxon>
        <taxon>Hypocreales</taxon>
        <taxon>Nectriaceae</taxon>
        <taxon>Fusarium</taxon>
        <taxon>Fusarium decemcellulare species complex</taxon>
    </lineage>
</organism>
<sequence length="1704" mass="190446">MTTPRPTRYNELIVLIKQRQSTAQYPLTTPEDYLAVWDEALSIIDNGSQYQREGLMRTLINANDDDQGHIIQTVRLGVTGGPVGLRAAKLFLKVVTHSSHSKSDSLKAYVSRIYTLLSGNNGIASVELLSLVCRQALESSHPLSSDSVILEALEQLLIKDPQVGSHNTVLDLLKSLEKLIKRLGSVAWGYEVTQLQKSLDNVKLLVAKASPDQIAPVEAQPVSSFPHIKAGTPGGRHDNDFADISRIAILPTIQEIISDQPEYLPSTDFHSPHVINDPLERYIDTTFRLARHDILRPMKKALQRIRGSIDPCSGHDSQAQIYSKASIRSISATGKQMLEAVVSFQAPSHVSKRSRSGQREWWEVSSHLDEGRLVCFVSPNINSSNNILFLKVMAKNTNQDCQHPGSIPSALVSNDDSPSVTVKLAIWNRMSLSLLARLYTEKFEGFLVDFNGLYLNTFIPVLENLQRIQREGQISFGRWILPSAAGRQDIAPPLYARNPGFVFPLSCITKGWTSGLRIDPTGGIDNIDMQELERQTGLDRGQCHGLVAALTREYALIQGPPGTGKSYLGVQIVRALLAVQKQADLGPIIVCCYTNHALDQFLKHLMNCNILNIIRIGHRSSTPELTNKNLEVIKRRLRKTEAEKLAISRAFCALDACKWTAANAISSLNKARQGISWTLLRDFLLEHHPQIHRQLDPEYGCRTRALRQDPLMKWLGEDSGMTTRDSSQPDLRTLTRQAHVDDHMNVLFGSIDDAERYHEDIDEVHADVSQRTLAGANVIGITTTALARNVELLRRVQPKVVICEEAGELKEADIIPALIPGVEHLIQIGDHRQLRPQINVHSLSVESIIGRKWQLDRSQFERRAVGEPGLLPAPLVQLNVQRRMRPEISRLIRSVYPHLQDHSSVVGLPGVAGMKRNIFWLEHEQTERMNANGIPVLSHCNIWEAKMAAALAHHLIRQGEYKRGDVALLTPYTRQLRLLRMELDMSIEDTSRGKNPNNRKRLLDKVRFATVDNFQGEEAKIIIVSLVRSNPEGAVGFLGTENRINVLLSRAQHGMYLIGNSSTYLKVPMWADVYQQLSQSGAVGRAVEFMHINLSSITGALWSPVSRAMSLSGDAQSLLMCTALSSCQEDMSSRVSSSLWARLRSLHSKGSRHQAAMWPRQEHFVMQPSPSVRPPVLWYLCYMLADRACELHKGVRASFDHLQSYVFNAHTRIALCHATRRVPRVSNSAHGPVRTRGLAQCLVLRHAIASLAMRDAPKYLACGDKADARVDLMEFRPYSDVDLDESPIVVLGCGHFFTGETLDGLVDLGQVYTMNNKGNFDGLKDHSGAVAKNLLCCPDCKRPIRQFVARRYNRAINRAMMDEASKRLLIKGRDELDDFERRLQRLENQFRSSRAYYSSTMLVSRLTLQGRYREVRKVETAAMSFGGEMDKYCQPIQAFIDAIAVSRAQSPNDSLTMQTETLELSVHAIRQQILLEARLVVLKAQQLQLMDGFAITAGRGWTIDKELENFPSIHQCLKDCQILVKQAGEASLIRIVVAAILIFARIARLVAWLGRTRTGQVKDQSPSKNSNDGKLYTEIAQGLLNDALTQCSKLQNSNALTDQVQEMINSFQQPRYEELTAKELASIRLAMVSGPQSIATHSGHWYNCVNGHPFAIGDCGMPTEIARCPECGEPVGGVDHRPLHGVSRAEQMEREMEEPQDEVD</sequence>
<comment type="caution">
    <text evidence="1">The sequence shown here is derived from an EMBL/GenBank/DDBJ whole genome shotgun (WGS) entry which is preliminary data.</text>
</comment>
<evidence type="ECO:0000313" key="2">
    <source>
        <dbReference type="Proteomes" id="UP001148629"/>
    </source>
</evidence>